<dbReference type="PANTHER" id="PTHR43798:SF33">
    <property type="entry name" value="HYDROLASE, PUTATIVE (AFU_ORTHOLOGUE AFUA_2G14860)-RELATED"/>
    <property type="match status" value="1"/>
</dbReference>
<gene>
    <name evidence="3" type="ORF">BRAN1462_LOCUS61548</name>
</gene>
<dbReference type="PANTHER" id="PTHR43798">
    <property type="entry name" value="MONOACYLGLYCEROL LIPASE"/>
    <property type="match status" value="1"/>
</dbReference>
<dbReference type="InterPro" id="IPR050266">
    <property type="entry name" value="AB_hydrolase_sf"/>
</dbReference>
<dbReference type="InterPro" id="IPR000073">
    <property type="entry name" value="AB_hydrolase_1"/>
</dbReference>
<evidence type="ECO:0000259" key="2">
    <source>
        <dbReference type="Pfam" id="PF00561"/>
    </source>
</evidence>
<feature type="domain" description="AB hydrolase-1" evidence="2">
    <location>
        <begin position="190"/>
        <end position="365"/>
    </location>
</feature>
<accession>A0A7S2VQ14</accession>
<protein>
    <recommendedName>
        <fullName evidence="2">AB hydrolase-1 domain-containing protein</fullName>
    </recommendedName>
</protein>
<dbReference type="GO" id="GO:0016020">
    <property type="term" value="C:membrane"/>
    <property type="evidence" value="ECO:0007669"/>
    <property type="project" value="TreeGrafter"/>
</dbReference>
<evidence type="ECO:0000256" key="1">
    <source>
        <dbReference type="SAM" id="SignalP"/>
    </source>
</evidence>
<dbReference type="AlphaFoldDB" id="A0A7S2VQ14"/>
<evidence type="ECO:0000313" key="3">
    <source>
        <dbReference type="EMBL" id="CAD9643726.1"/>
    </source>
</evidence>
<dbReference type="InterPro" id="IPR029058">
    <property type="entry name" value="AB_hydrolase_fold"/>
</dbReference>
<dbReference type="SUPFAM" id="SSF53474">
    <property type="entry name" value="alpha/beta-Hydrolases"/>
    <property type="match status" value="1"/>
</dbReference>
<name>A0A7S2VQ14_9DINO</name>
<dbReference type="EMBL" id="HBGW01096976">
    <property type="protein sequence ID" value="CAD9643726.1"/>
    <property type="molecule type" value="Transcribed_RNA"/>
</dbReference>
<dbReference type="PRINTS" id="PR00111">
    <property type="entry name" value="ABHYDROLASE"/>
</dbReference>
<dbReference type="Pfam" id="PF00561">
    <property type="entry name" value="Abhydrolase_1"/>
    <property type="match status" value="1"/>
</dbReference>
<sequence>MGRTASTVPQLSYAALAATCAAALISAAGAANDAGAGVAADPACPACAAEEASLLQIGSAASARQGTATVVDWVGPCSVGDHVTCRGTGKACSGAQCCPSFNGSGTFPCPSAPADSANLCQAPAKLQNCLFEAVPAPNASWQAANALEAAWDAELVSVQAHNFVRKSVTLANGQVVGYLERSSNCSDGRTLLAFHGLTQVIYDFIEFVAALDAPEDVRVLIPDAMGHGSRIPYALSLGDKLKGWTAKERADDAVAFLDALGDVPGVVDVYGWSMGGATGLSFTAYHPDRVHRAALVAPAAAFTEGVLEQTNEGNLAANFRSVAQAVPWLEAIGMPPAAARQGAPLLAWQRAATLVDPKYWGRMWTGLLSDLGPDAAAMVANCRGKADLVARAGKSVAVIIGTADAIVNAGVPDAIAEALGPEHSQVTMLPGLGHYGDPSDAEVTIPAPAGPVAAKWLGYV</sequence>
<reference evidence="3" key="1">
    <citation type="submission" date="2021-01" db="EMBL/GenBank/DDBJ databases">
        <authorList>
            <person name="Corre E."/>
            <person name="Pelletier E."/>
            <person name="Niang G."/>
            <person name="Scheremetjew M."/>
            <person name="Finn R."/>
            <person name="Kale V."/>
            <person name="Holt S."/>
            <person name="Cochrane G."/>
            <person name="Meng A."/>
            <person name="Brown T."/>
            <person name="Cohen L."/>
        </authorList>
    </citation>
    <scope>NUCLEOTIDE SEQUENCE</scope>
    <source>
        <strain evidence="3">RCC3387</strain>
    </source>
</reference>
<feature type="chain" id="PRO_5031262099" description="AB hydrolase-1 domain-containing protein" evidence="1">
    <location>
        <begin position="31"/>
        <end position="460"/>
    </location>
</feature>
<feature type="signal peptide" evidence="1">
    <location>
        <begin position="1"/>
        <end position="30"/>
    </location>
</feature>
<keyword evidence="1" id="KW-0732">Signal</keyword>
<organism evidence="3">
    <name type="scientific">Zooxanthella nutricula</name>
    <dbReference type="NCBI Taxonomy" id="1333877"/>
    <lineage>
        <taxon>Eukaryota</taxon>
        <taxon>Sar</taxon>
        <taxon>Alveolata</taxon>
        <taxon>Dinophyceae</taxon>
        <taxon>Peridiniales</taxon>
        <taxon>Peridiniales incertae sedis</taxon>
        <taxon>Zooxanthella</taxon>
    </lineage>
</organism>
<proteinExistence type="predicted"/>
<dbReference type="Gene3D" id="3.40.50.1820">
    <property type="entry name" value="alpha/beta hydrolase"/>
    <property type="match status" value="1"/>
</dbReference>